<evidence type="ECO:0000256" key="1">
    <source>
        <dbReference type="SAM" id="SignalP"/>
    </source>
</evidence>
<feature type="signal peptide" evidence="1">
    <location>
        <begin position="1"/>
        <end position="32"/>
    </location>
</feature>
<organism evidence="2">
    <name type="scientific">Pseudo-nitzschia australis</name>
    <dbReference type="NCBI Taxonomy" id="44445"/>
    <lineage>
        <taxon>Eukaryota</taxon>
        <taxon>Sar</taxon>
        <taxon>Stramenopiles</taxon>
        <taxon>Ochrophyta</taxon>
        <taxon>Bacillariophyta</taxon>
        <taxon>Bacillariophyceae</taxon>
        <taxon>Bacillariophycidae</taxon>
        <taxon>Bacillariales</taxon>
        <taxon>Bacillariaceae</taxon>
        <taxon>Pseudo-nitzschia</taxon>
    </lineage>
</organism>
<accession>A0A7S4EGY9</accession>
<feature type="chain" id="PRO_5031019976" description="Secreted protein" evidence="1">
    <location>
        <begin position="33"/>
        <end position="122"/>
    </location>
</feature>
<protein>
    <recommendedName>
        <fullName evidence="3">Secreted protein</fullName>
    </recommendedName>
</protein>
<name>A0A7S4EGY9_9STRA</name>
<gene>
    <name evidence="2" type="ORF">PAUS00366_LOCUS6104</name>
</gene>
<reference evidence="2" key="1">
    <citation type="submission" date="2021-01" db="EMBL/GenBank/DDBJ databases">
        <authorList>
            <person name="Corre E."/>
            <person name="Pelletier E."/>
            <person name="Niang G."/>
            <person name="Scheremetjew M."/>
            <person name="Finn R."/>
            <person name="Kale V."/>
            <person name="Holt S."/>
            <person name="Cochrane G."/>
            <person name="Meng A."/>
            <person name="Brown T."/>
            <person name="Cohen L."/>
        </authorList>
    </citation>
    <scope>NUCLEOTIDE SEQUENCE</scope>
    <source>
        <strain evidence="2">10249 10 AB</strain>
    </source>
</reference>
<evidence type="ECO:0008006" key="3">
    <source>
        <dbReference type="Google" id="ProtNLM"/>
    </source>
</evidence>
<evidence type="ECO:0000313" key="2">
    <source>
        <dbReference type="EMBL" id="CAE0713352.1"/>
    </source>
</evidence>
<dbReference type="AlphaFoldDB" id="A0A7S4EGY9"/>
<dbReference type="EMBL" id="HBIX01007868">
    <property type="protein sequence ID" value="CAE0713352.1"/>
    <property type="molecule type" value="Transcribed_RNA"/>
</dbReference>
<sequence length="122" mass="12688">MTGGKLAAPLLSRKCEVAFVVFAFATICTGRAASCCCGIEIDSGCSRFKSDGAKEPVILVLGEFVVLDDTAMEGIIGEERAAPGTFSAGERTVPFGFTIVETVRVVAAAASTQHQSPVFQVP</sequence>
<proteinExistence type="predicted"/>
<keyword evidence="1" id="KW-0732">Signal</keyword>